<proteinExistence type="predicted"/>
<evidence type="ECO:0000256" key="1">
    <source>
        <dbReference type="ARBA" id="ARBA00022801"/>
    </source>
</evidence>
<dbReference type="Gene3D" id="3.60.21.10">
    <property type="match status" value="1"/>
</dbReference>
<evidence type="ECO:0000313" key="3">
    <source>
        <dbReference type="EMBL" id="AXJ02161.1"/>
    </source>
</evidence>
<evidence type="ECO:0000313" key="4">
    <source>
        <dbReference type="Proteomes" id="UP000254808"/>
    </source>
</evidence>
<name>A0A345UNV9_9BACT</name>
<dbReference type="GO" id="GO:0016787">
    <property type="term" value="F:hydrolase activity"/>
    <property type="evidence" value="ECO:0007669"/>
    <property type="project" value="UniProtKB-KW"/>
</dbReference>
<dbReference type="InterPro" id="IPR029052">
    <property type="entry name" value="Metallo-depent_PP-like"/>
</dbReference>
<dbReference type="AlphaFoldDB" id="A0A345UNV9"/>
<dbReference type="RefSeq" id="WP_114985285.1">
    <property type="nucleotide sequence ID" value="NZ_CP027806.1"/>
</dbReference>
<dbReference type="SUPFAM" id="SSF56300">
    <property type="entry name" value="Metallo-dependent phosphatases"/>
    <property type="match status" value="1"/>
</dbReference>
<dbReference type="Proteomes" id="UP000254808">
    <property type="component" value="Chromosome"/>
</dbReference>
<feature type="domain" description="Calcineurin-like phosphoesterase" evidence="2">
    <location>
        <begin position="3"/>
        <end position="201"/>
    </location>
</feature>
<keyword evidence="4" id="KW-1185">Reference proteome</keyword>
<dbReference type="InterPro" id="IPR004843">
    <property type="entry name" value="Calcineurin-like_PHP"/>
</dbReference>
<accession>A0A345UNV9</accession>
<evidence type="ECO:0000259" key="2">
    <source>
        <dbReference type="Pfam" id="PF00149"/>
    </source>
</evidence>
<keyword evidence="1" id="KW-0378">Hydrolase</keyword>
<protein>
    <submittedName>
        <fullName evidence="3">Calcineurin-like phosphoesterase</fullName>
    </submittedName>
</protein>
<dbReference type="PANTHER" id="PTHR30337:SF7">
    <property type="entry name" value="PHOSPHOESTERASE"/>
    <property type="match status" value="1"/>
</dbReference>
<organism evidence="3 4">
    <name type="scientific">Cyclonatronum proteinivorum</name>
    <dbReference type="NCBI Taxonomy" id="1457365"/>
    <lineage>
        <taxon>Bacteria</taxon>
        <taxon>Pseudomonadati</taxon>
        <taxon>Balneolota</taxon>
        <taxon>Balneolia</taxon>
        <taxon>Balneolales</taxon>
        <taxon>Cyclonatronaceae</taxon>
        <taxon>Cyclonatronum</taxon>
    </lineage>
</organism>
<gene>
    <name evidence="3" type="ORF">CYPRO_2923</name>
</gene>
<dbReference type="KEGG" id="cprv:CYPRO_2923"/>
<reference evidence="3 4" key="1">
    <citation type="submission" date="2018-03" db="EMBL/GenBank/DDBJ databases">
        <title>Phenotypic and genomic properties of Cyclonatronum proteinivorum gen. nov., sp. nov., a haloalkaliphilic bacteroidete from soda lakes possessing Na+-translocating rhodopsin.</title>
        <authorList>
            <person name="Toshchakov S.V."/>
            <person name="Korzhenkov A."/>
            <person name="Samarov N.I."/>
            <person name="Kublanov I.V."/>
            <person name="Muntyan M.S."/>
            <person name="Sorokin D.Y."/>
        </authorList>
    </citation>
    <scope>NUCLEOTIDE SEQUENCE [LARGE SCALE GENOMIC DNA]</scope>
    <source>
        <strain evidence="3 4">Omega</strain>
    </source>
</reference>
<dbReference type="OrthoDB" id="9773856at2"/>
<dbReference type="PANTHER" id="PTHR30337">
    <property type="entry name" value="COMPONENT OF ATP-DEPENDENT DSDNA EXONUCLEASE"/>
    <property type="match status" value="1"/>
</dbReference>
<dbReference type="EMBL" id="CP027806">
    <property type="protein sequence ID" value="AXJ02161.1"/>
    <property type="molecule type" value="Genomic_DNA"/>
</dbReference>
<sequence>MPTFLLTADLHLGRRAAAARGTAVSETEPELLRASESWLRLVRYAVQHKADAVLMAGDVVDEASGFFEAYEALAAGFAQLRDHGIPVFLTAGNHDYEVLPALLAQLGDPNVRFLGKGGSWESALLRTPDTDIQVIGWSFPDRYHRDDPLLSLPDGLVRDDIPVIGLVHGDYAVPNSVYAPLSPARLQQAGVLAWGLGHIHKPEVLQPQHPFLAYPGSPLALTPKESGAHGAVLLRLEGGSIEHRFLPLSPVRYETIRVPASGIATETGLRAAVGQALDAFLQPLMPELSALRLLVADFRFTGTHDQPETFEMLLRNLGDDPFPRGALEVKPRRFLSEVQPPLPPLDVLAREAGPAGLLASQLLLLRDDPENNEARDLLRALTAGFPEIAHHQTFSPVAGELPGSTSPETLRLVQEEALRLLTALIRQKEATHG</sequence>
<dbReference type="CDD" id="cd00840">
    <property type="entry name" value="MPP_Mre11_N"/>
    <property type="match status" value="1"/>
</dbReference>
<dbReference type="InterPro" id="IPR050535">
    <property type="entry name" value="DNA_Repair-Maintenance_Comp"/>
</dbReference>
<dbReference type="Pfam" id="PF00149">
    <property type="entry name" value="Metallophos"/>
    <property type="match status" value="1"/>
</dbReference>
<dbReference type="InterPro" id="IPR041796">
    <property type="entry name" value="Mre11_N"/>
</dbReference>